<evidence type="ECO:0000313" key="3">
    <source>
        <dbReference type="Proteomes" id="UP000631114"/>
    </source>
</evidence>
<proteinExistence type="predicted"/>
<sequence length="81" mass="9248">MNDKGKNTTVVVELPSGSRTPLETTTEAEQSTTYSRQKISNDWNDHGQENYVGSFNKLIQVGTIDEYFEHFEELQARSYGE</sequence>
<organism evidence="2 3">
    <name type="scientific">Coptis chinensis</name>
    <dbReference type="NCBI Taxonomy" id="261450"/>
    <lineage>
        <taxon>Eukaryota</taxon>
        <taxon>Viridiplantae</taxon>
        <taxon>Streptophyta</taxon>
        <taxon>Embryophyta</taxon>
        <taxon>Tracheophyta</taxon>
        <taxon>Spermatophyta</taxon>
        <taxon>Magnoliopsida</taxon>
        <taxon>Ranunculales</taxon>
        <taxon>Ranunculaceae</taxon>
        <taxon>Coptidoideae</taxon>
        <taxon>Coptis</taxon>
    </lineage>
</organism>
<name>A0A835M3K5_9MAGN</name>
<feature type="region of interest" description="Disordered" evidence="1">
    <location>
        <begin position="1"/>
        <end position="35"/>
    </location>
</feature>
<evidence type="ECO:0000256" key="1">
    <source>
        <dbReference type="SAM" id="MobiDB-lite"/>
    </source>
</evidence>
<comment type="caution">
    <text evidence="2">The sequence shown here is derived from an EMBL/GenBank/DDBJ whole genome shotgun (WGS) entry which is preliminary data.</text>
</comment>
<gene>
    <name evidence="2" type="ORF">IFM89_016460</name>
</gene>
<dbReference type="EMBL" id="JADFTS010000004">
    <property type="protein sequence ID" value="KAF9609461.1"/>
    <property type="molecule type" value="Genomic_DNA"/>
</dbReference>
<reference evidence="2 3" key="1">
    <citation type="submission" date="2020-10" db="EMBL/GenBank/DDBJ databases">
        <title>The Coptis chinensis genome and diversification of protoberbering-type alkaloids.</title>
        <authorList>
            <person name="Wang B."/>
            <person name="Shu S."/>
            <person name="Song C."/>
            <person name="Liu Y."/>
        </authorList>
    </citation>
    <scope>NUCLEOTIDE SEQUENCE [LARGE SCALE GENOMIC DNA]</scope>
    <source>
        <strain evidence="2">HL-2020</strain>
        <tissue evidence="2">Leaf</tissue>
    </source>
</reference>
<evidence type="ECO:0000313" key="2">
    <source>
        <dbReference type="EMBL" id="KAF9609461.1"/>
    </source>
</evidence>
<feature type="compositionally biased region" description="Polar residues" evidence="1">
    <location>
        <begin position="17"/>
        <end position="35"/>
    </location>
</feature>
<dbReference type="AlphaFoldDB" id="A0A835M3K5"/>
<keyword evidence="3" id="KW-1185">Reference proteome</keyword>
<protein>
    <submittedName>
        <fullName evidence="2">Uncharacterized protein</fullName>
    </submittedName>
</protein>
<dbReference type="Proteomes" id="UP000631114">
    <property type="component" value="Unassembled WGS sequence"/>
</dbReference>
<accession>A0A835M3K5</accession>